<dbReference type="GO" id="GO:0042742">
    <property type="term" value="P:defense response to bacterium"/>
    <property type="evidence" value="ECO:0007669"/>
    <property type="project" value="UniProtKB-KW"/>
</dbReference>
<dbReference type="RefSeq" id="XP_034085962.1">
    <property type="nucleotide sequence ID" value="XM_034230071.1"/>
</dbReference>
<dbReference type="PANTHER" id="PTHR11407:SF63">
    <property type="entry name" value="LYSOZYME C"/>
    <property type="match status" value="1"/>
</dbReference>
<dbReference type="PROSITE" id="PS51348">
    <property type="entry name" value="GLYCOSYL_HYDROL_F22_2"/>
    <property type="match status" value="1"/>
</dbReference>
<evidence type="ECO:0000256" key="3">
    <source>
        <dbReference type="ARBA" id="ARBA00023157"/>
    </source>
</evidence>
<dbReference type="PROSITE" id="PS00128">
    <property type="entry name" value="GLYCOSYL_HYDROL_F22_1"/>
    <property type="match status" value="1"/>
</dbReference>
<feature type="compositionally biased region" description="Basic residues" evidence="5">
    <location>
        <begin position="101"/>
        <end position="111"/>
    </location>
</feature>
<dbReference type="GO" id="GO:0031640">
    <property type="term" value="P:killing of cells of another organism"/>
    <property type="evidence" value="ECO:0007669"/>
    <property type="project" value="UniProtKB-KW"/>
</dbReference>
<dbReference type="PRINTS" id="PR00135">
    <property type="entry name" value="LYZLACT"/>
</dbReference>
<feature type="compositionally biased region" description="Basic and acidic residues" evidence="5">
    <location>
        <begin position="137"/>
        <end position="178"/>
    </location>
</feature>
<evidence type="ECO:0000313" key="8">
    <source>
        <dbReference type="RefSeq" id="XP_034085962.1"/>
    </source>
</evidence>
<dbReference type="OrthoDB" id="17373at2759"/>
<organism evidence="7 8">
    <name type="scientific">Gymnodraco acuticeps</name>
    <name type="common">Antarctic dragonfish</name>
    <dbReference type="NCBI Taxonomy" id="8218"/>
    <lineage>
        <taxon>Eukaryota</taxon>
        <taxon>Metazoa</taxon>
        <taxon>Chordata</taxon>
        <taxon>Craniata</taxon>
        <taxon>Vertebrata</taxon>
        <taxon>Euteleostomi</taxon>
        <taxon>Actinopterygii</taxon>
        <taxon>Neopterygii</taxon>
        <taxon>Teleostei</taxon>
        <taxon>Neoteleostei</taxon>
        <taxon>Acanthomorphata</taxon>
        <taxon>Eupercaria</taxon>
        <taxon>Perciformes</taxon>
        <taxon>Notothenioidei</taxon>
        <taxon>Bathydraconidae</taxon>
        <taxon>Gymnodraco</taxon>
    </lineage>
</organism>
<dbReference type="EC" id="3.2.1.17" evidence="1"/>
<evidence type="ECO:0000256" key="2">
    <source>
        <dbReference type="ARBA" id="ARBA00022638"/>
    </source>
</evidence>
<evidence type="ECO:0000256" key="4">
    <source>
        <dbReference type="RuleBase" id="RU004440"/>
    </source>
</evidence>
<dbReference type="InterPro" id="IPR001916">
    <property type="entry name" value="Glyco_hydro_22"/>
</dbReference>
<dbReference type="Pfam" id="PF00062">
    <property type="entry name" value="Lys"/>
    <property type="match status" value="1"/>
</dbReference>
<comment type="similarity">
    <text evidence="4">Belongs to the glycosyl hydrolase 22 family.</text>
</comment>
<dbReference type="SMART" id="SM00263">
    <property type="entry name" value="LYZ1"/>
    <property type="match status" value="1"/>
</dbReference>
<keyword evidence="2" id="KW-0929">Antimicrobial</keyword>
<dbReference type="InterPro" id="IPR019799">
    <property type="entry name" value="Glyco_hydro_22_CS"/>
</dbReference>
<gene>
    <name evidence="8" type="primary">LOC117555243</name>
</gene>
<evidence type="ECO:0000259" key="6">
    <source>
        <dbReference type="PROSITE" id="PS00128"/>
    </source>
</evidence>
<proteinExistence type="inferred from homology"/>
<evidence type="ECO:0000313" key="7">
    <source>
        <dbReference type="Proteomes" id="UP000515161"/>
    </source>
</evidence>
<dbReference type="KEGG" id="gacu:117555243"/>
<keyword evidence="2" id="KW-0081">Bacteriolytic enzyme</keyword>
<feature type="domain" description="Glycosyl hydrolases family 22 (GH22)" evidence="6">
    <location>
        <begin position="212"/>
        <end position="230"/>
    </location>
</feature>
<evidence type="ECO:0000256" key="5">
    <source>
        <dbReference type="SAM" id="MobiDB-lite"/>
    </source>
</evidence>
<accession>A0A6P8WER7</accession>
<sequence length="278" mass="30970">MDHPILTSLFLRNMKLSVIFGALPDPCLQAPGSGLLSQQNKSLAEGRVVTKCDLKDVFNNLPEGAWPQGNIMTDDFLAKLICHVEKASEFNTSAVNQLIPRKKGSHLRRGRRDVDESEGLRGSFSSVDLHQRKKRSSEHDSSSEEKHSSSEEKHSSSEEKHSSSEEKHSSSEEKHSSSEEEEEEQWTLYGLFQLSDHLICSDGATPSPDRICNVTCSALVDDDIEDDIGCVLNIISKVINGGFAMGHKPKLLRMVKLIFQPECDNESAVHYFAECKDQ</sequence>
<dbReference type="AlphaFoldDB" id="A0A6P8WER7"/>
<name>A0A6P8WER7_GYMAC</name>
<dbReference type="InParanoid" id="A0A6P8WER7"/>
<dbReference type="SUPFAM" id="SSF53955">
    <property type="entry name" value="Lysozyme-like"/>
    <property type="match status" value="1"/>
</dbReference>
<dbReference type="GO" id="GO:0003796">
    <property type="term" value="F:lysozyme activity"/>
    <property type="evidence" value="ECO:0007669"/>
    <property type="project" value="UniProtKB-EC"/>
</dbReference>
<dbReference type="Gene3D" id="1.10.530.10">
    <property type="match status" value="2"/>
</dbReference>
<dbReference type="InterPro" id="IPR023346">
    <property type="entry name" value="Lysozyme-like_dom_sf"/>
</dbReference>
<feature type="region of interest" description="Disordered" evidence="5">
    <location>
        <begin position="101"/>
        <end position="182"/>
    </location>
</feature>
<evidence type="ECO:0000256" key="1">
    <source>
        <dbReference type="ARBA" id="ARBA00012732"/>
    </source>
</evidence>
<keyword evidence="3" id="KW-1015">Disulfide bond</keyword>
<dbReference type="Proteomes" id="UP000515161">
    <property type="component" value="Unplaced"/>
</dbReference>
<keyword evidence="7" id="KW-1185">Reference proteome</keyword>
<reference evidence="8" key="1">
    <citation type="submission" date="2025-08" db="UniProtKB">
        <authorList>
            <consortium name="RefSeq"/>
        </authorList>
    </citation>
    <scope>IDENTIFICATION</scope>
</reference>
<protein>
    <recommendedName>
        <fullName evidence="1">lysozyme</fullName>
        <ecNumber evidence="1">3.2.1.17</ecNumber>
    </recommendedName>
</protein>
<dbReference type="PANTHER" id="PTHR11407">
    <property type="entry name" value="LYSOZYME C"/>
    <property type="match status" value="1"/>
</dbReference>
<dbReference type="GeneID" id="117555243"/>